<evidence type="ECO:0000313" key="3">
    <source>
        <dbReference type="Proteomes" id="UP000032673"/>
    </source>
</evidence>
<sequence>MKIFGKKDEFCIIIKLDDNYCGPWLNGYLYYNIKKNIIGDCQEMVSLRDAYYILESIVECKKTRINKNIFGMSYNNFFNLIEDANYGEGEDLYQYIGEREYAENFSIRIDVESMLDNRIYAVSYENKTKVVYQKKGISEIFGLIFYDDIVEITLMEAFEYLKNLHEREVVIRENK</sequence>
<dbReference type="EMBL" id="BAMW01000071">
    <property type="protein sequence ID" value="GAN64455.1"/>
    <property type="molecule type" value="Genomic_DNA"/>
</dbReference>
<comment type="caution">
    <text evidence="2">The sequence shown here is derived from an EMBL/GenBank/DDBJ whole genome shotgun (WGS) entry which is preliminary data.</text>
</comment>
<evidence type="ECO:0000313" key="2">
    <source>
        <dbReference type="EMBL" id="GEN04939.1"/>
    </source>
</evidence>
<organism evidence="2 4">
    <name type="scientific">Acetobacter indonesiensis</name>
    <dbReference type="NCBI Taxonomy" id="104101"/>
    <lineage>
        <taxon>Bacteria</taxon>
        <taxon>Pseudomonadati</taxon>
        <taxon>Pseudomonadota</taxon>
        <taxon>Alphaproteobacteria</taxon>
        <taxon>Acetobacterales</taxon>
        <taxon>Acetobacteraceae</taxon>
        <taxon>Acetobacter</taxon>
    </lineage>
</organism>
<reference evidence="2 4" key="2">
    <citation type="submission" date="2019-07" db="EMBL/GenBank/DDBJ databases">
        <title>Whole genome shotgun sequence of Acetobacter indonesiensis NBRC 16471.</title>
        <authorList>
            <person name="Hosoyama A."/>
            <person name="Uohara A."/>
            <person name="Ohji S."/>
            <person name="Ichikawa N."/>
        </authorList>
    </citation>
    <scope>NUCLEOTIDE SEQUENCE [LARGE SCALE GENOMIC DNA]</scope>
    <source>
        <strain evidence="2 4">NBRC 16471</strain>
    </source>
</reference>
<dbReference type="Proteomes" id="UP000321104">
    <property type="component" value="Unassembled WGS sequence"/>
</dbReference>
<name>A0A6N3TAL6_9PROT</name>
<protein>
    <submittedName>
        <fullName evidence="2">Uncharacterized protein</fullName>
    </submittedName>
</protein>
<reference evidence="1 3" key="1">
    <citation type="submission" date="2012-11" db="EMBL/GenBank/DDBJ databases">
        <title>Whole genome sequence of Acetobacter indonesiensis 5H-1.</title>
        <authorList>
            <person name="Azuma Y."/>
            <person name="Higashiura N."/>
            <person name="Hirakawa H."/>
            <person name="Matsushita K."/>
        </authorList>
    </citation>
    <scope>NUCLEOTIDE SEQUENCE [LARGE SCALE GENOMIC DNA]</scope>
    <source>
        <strain evidence="1 3">5H-1</strain>
    </source>
</reference>
<dbReference type="InterPro" id="IPR028958">
    <property type="entry name" value="Imm42"/>
</dbReference>
<evidence type="ECO:0000313" key="1">
    <source>
        <dbReference type="EMBL" id="GAN64455.1"/>
    </source>
</evidence>
<keyword evidence="3" id="KW-1185">Reference proteome</keyword>
<gene>
    <name evidence="1" type="ORF">Abin_074_005</name>
    <name evidence="2" type="ORF">AIN02nite_29640</name>
</gene>
<dbReference type="RefSeq" id="WP_048848005.1">
    <property type="nucleotide sequence ID" value="NZ_BAMW01000071.1"/>
</dbReference>
<proteinExistence type="predicted"/>
<accession>A0A6N3TAL6</accession>
<dbReference type="Proteomes" id="UP000032673">
    <property type="component" value="Unassembled WGS sequence"/>
</dbReference>
<evidence type="ECO:0000313" key="4">
    <source>
        <dbReference type="Proteomes" id="UP000321104"/>
    </source>
</evidence>
<dbReference type="EMBL" id="BJXQ01000054">
    <property type="protein sequence ID" value="GEN04939.1"/>
    <property type="molecule type" value="Genomic_DNA"/>
</dbReference>
<dbReference type="Pfam" id="PF15593">
    <property type="entry name" value="Imm42"/>
    <property type="match status" value="1"/>
</dbReference>
<dbReference type="AlphaFoldDB" id="A0A6N3TAL6"/>